<comment type="caution">
    <text evidence="1">The sequence shown here is derived from an EMBL/GenBank/DDBJ whole genome shotgun (WGS) entry which is preliminary data.</text>
</comment>
<reference evidence="1 2" key="1">
    <citation type="submission" date="2016-07" db="EMBL/GenBank/DDBJ databases">
        <title>Pervasive Adenine N6-methylation of Active Genes in Fungi.</title>
        <authorList>
            <consortium name="DOE Joint Genome Institute"/>
            <person name="Mondo S.J."/>
            <person name="Dannebaum R.O."/>
            <person name="Kuo R.C."/>
            <person name="Labutti K."/>
            <person name="Haridas S."/>
            <person name="Kuo A."/>
            <person name="Salamov A."/>
            <person name="Ahrendt S.R."/>
            <person name="Lipzen A."/>
            <person name="Sullivan W."/>
            <person name="Andreopoulos W.B."/>
            <person name="Clum A."/>
            <person name="Lindquist E."/>
            <person name="Daum C."/>
            <person name="Ramamoorthy G.K."/>
            <person name="Gryganskyi A."/>
            <person name="Culley D."/>
            <person name="Magnuson J.K."/>
            <person name="James T.Y."/>
            <person name="O'Malley M.A."/>
            <person name="Stajich J.E."/>
            <person name="Spatafora J.W."/>
            <person name="Visel A."/>
            <person name="Grigoriev I.V."/>
        </authorList>
    </citation>
    <scope>NUCLEOTIDE SEQUENCE [LARGE SCALE GENOMIC DNA]</scope>
    <source>
        <strain evidence="1 2">NRRL 1336</strain>
    </source>
</reference>
<organism evidence="1 2">
    <name type="scientific">Absidia repens</name>
    <dbReference type="NCBI Taxonomy" id="90262"/>
    <lineage>
        <taxon>Eukaryota</taxon>
        <taxon>Fungi</taxon>
        <taxon>Fungi incertae sedis</taxon>
        <taxon>Mucoromycota</taxon>
        <taxon>Mucoromycotina</taxon>
        <taxon>Mucoromycetes</taxon>
        <taxon>Mucorales</taxon>
        <taxon>Cunninghamellaceae</taxon>
        <taxon>Absidia</taxon>
    </lineage>
</organism>
<keyword evidence="2" id="KW-1185">Reference proteome</keyword>
<dbReference type="Proteomes" id="UP000193560">
    <property type="component" value="Unassembled WGS sequence"/>
</dbReference>
<accession>A0A1X2HZY4</accession>
<gene>
    <name evidence="1" type="ORF">BCR42DRAFT_306032</name>
</gene>
<evidence type="ECO:0008006" key="3">
    <source>
        <dbReference type="Google" id="ProtNLM"/>
    </source>
</evidence>
<protein>
    <recommendedName>
        <fullName evidence="3">Reverse transcriptase zinc-binding domain-containing protein</fullName>
    </recommendedName>
</protein>
<feature type="non-terminal residue" evidence="1">
    <location>
        <position position="1"/>
    </location>
</feature>
<evidence type="ECO:0000313" key="2">
    <source>
        <dbReference type="Proteomes" id="UP000193560"/>
    </source>
</evidence>
<evidence type="ECO:0000313" key="1">
    <source>
        <dbReference type="EMBL" id="ORZ06193.1"/>
    </source>
</evidence>
<feature type="non-terminal residue" evidence="1">
    <location>
        <position position="153"/>
    </location>
</feature>
<dbReference type="OrthoDB" id="2233730at2759"/>
<dbReference type="AlphaFoldDB" id="A0A1X2HZY4"/>
<name>A0A1X2HZY4_9FUNG</name>
<sequence length="153" mass="18039">PSIPPTQWKRFWKIRLTPTARNVWYRLILNKWPALTRLHFFLPHQFPSPFCPACPLLYQTTRHMALDCPIRALIWQASWSHLFPSIPFSTDTIWFSLLFLRPPPSPSLIPTTLWFQYLGSTLHAIWNAHWALVFENRPLRPTTIVPSIIRTLS</sequence>
<dbReference type="EMBL" id="MCGE01000040">
    <property type="protein sequence ID" value="ORZ06193.1"/>
    <property type="molecule type" value="Genomic_DNA"/>
</dbReference>
<proteinExistence type="predicted"/>